<dbReference type="Proteomes" id="UP000198636">
    <property type="component" value="Unassembled WGS sequence"/>
</dbReference>
<gene>
    <name evidence="2" type="ORF">SAMN03080606_01640</name>
</gene>
<name>A0A1G5GEU4_9FIRM</name>
<keyword evidence="3" id="KW-1185">Reference proteome</keyword>
<evidence type="ECO:0000313" key="3">
    <source>
        <dbReference type="Proteomes" id="UP000198636"/>
    </source>
</evidence>
<keyword evidence="1" id="KW-1133">Transmembrane helix</keyword>
<dbReference type="RefSeq" id="WP_176758922.1">
    <property type="nucleotide sequence ID" value="NZ_FMUS01000009.1"/>
</dbReference>
<accession>A0A1G5GEU4</accession>
<proteinExistence type="predicted"/>
<protein>
    <recommendedName>
        <fullName evidence="4">DUF4330 domain-containing protein</fullName>
    </recommendedName>
</protein>
<reference evidence="2 3" key="1">
    <citation type="submission" date="2016-10" db="EMBL/GenBank/DDBJ databases">
        <authorList>
            <person name="de Groot N.N."/>
        </authorList>
    </citation>
    <scope>NUCLEOTIDE SEQUENCE [LARGE SCALE GENOMIC DNA]</scope>
    <source>
        <strain evidence="2 3">DSM 18978</strain>
    </source>
</reference>
<dbReference type="InterPro" id="IPR025480">
    <property type="entry name" value="DUF4330"/>
</dbReference>
<organism evidence="2 3">
    <name type="scientific">Alkaliphilus peptidifermentans DSM 18978</name>
    <dbReference type="NCBI Taxonomy" id="1120976"/>
    <lineage>
        <taxon>Bacteria</taxon>
        <taxon>Bacillati</taxon>
        <taxon>Bacillota</taxon>
        <taxon>Clostridia</taxon>
        <taxon>Peptostreptococcales</taxon>
        <taxon>Natronincolaceae</taxon>
        <taxon>Alkaliphilus</taxon>
    </lineage>
</organism>
<dbReference type="EMBL" id="FMUS01000009">
    <property type="protein sequence ID" value="SCY49218.1"/>
    <property type="molecule type" value="Genomic_DNA"/>
</dbReference>
<sequence length="163" mass="18136">MKLIDENGRVFGKISWIDLTILILVAAMALFLFYRGFMRSELKENVGQEKNVTVTVFLPKLTSFQLDALEEGPARLQRTGRNANVEVMIIEAVPAQEPVETKDGTIVIASSPNRFDAKVTVTGPGEVMRDRIMIGTIEVKVGTDLRLLTKYFEGVGVIYSIDE</sequence>
<dbReference type="AlphaFoldDB" id="A0A1G5GEU4"/>
<evidence type="ECO:0000256" key="1">
    <source>
        <dbReference type="SAM" id="Phobius"/>
    </source>
</evidence>
<evidence type="ECO:0008006" key="4">
    <source>
        <dbReference type="Google" id="ProtNLM"/>
    </source>
</evidence>
<dbReference type="Pfam" id="PF14221">
    <property type="entry name" value="DUF4330"/>
    <property type="match status" value="1"/>
</dbReference>
<keyword evidence="1" id="KW-0812">Transmembrane</keyword>
<dbReference type="STRING" id="1120976.SAMN03080606_01640"/>
<evidence type="ECO:0000313" key="2">
    <source>
        <dbReference type="EMBL" id="SCY49218.1"/>
    </source>
</evidence>
<feature type="transmembrane region" description="Helical" evidence="1">
    <location>
        <begin position="14"/>
        <end position="34"/>
    </location>
</feature>
<keyword evidence="1" id="KW-0472">Membrane</keyword>